<dbReference type="RefSeq" id="XP_013906380.1">
    <property type="nucleotide sequence ID" value="XM_014050926.1"/>
</dbReference>
<reference evidence="2 3" key="1">
    <citation type="journal article" date="2013" name="BMC Genomics">
        <title>Reconstruction of the lipid metabolism for the microalga Monoraphidium neglectum from its genome sequence reveals characteristics suitable for biofuel production.</title>
        <authorList>
            <person name="Bogen C."/>
            <person name="Al-Dilaimi A."/>
            <person name="Albersmeier A."/>
            <person name="Wichmann J."/>
            <person name="Grundmann M."/>
            <person name="Rupp O."/>
            <person name="Lauersen K.J."/>
            <person name="Blifernez-Klassen O."/>
            <person name="Kalinowski J."/>
            <person name="Goesmann A."/>
            <person name="Mussgnug J.H."/>
            <person name="Kruse O."/>
        </authorList>
    </citation>
    <scope>NUCLEOTIDE SEQUENCE [LARGE SCALE GENOMIC DNA]</scope>
    <source>
        <strain evidence="2 3">SAG 48.87</strain>
    </source>
</reference>
<dbReference type="Gene3D" id="2.60.200.20">
    <property type="match status" value="1"/>
</dbReference>
<sequence>MELRPISQGEAPLLRMQPGQTLTLGRNRESRITDEHVSRRHAEVACCIGPDGRPQLRVSPVKKLYAVRAAAVAASSSWQQQEQQEQEQEQEQQQQQQQQQHQHQRRQQARLEPGTTHELAPGDEIYLCKDPQAAGQLRIGFRLAAAPTSTLTEAAAATAKRGGSSKARLEGNAGGERAPAAAGAGARRAAAGAGTGAGRGASASPAKGTLAGSPAKQQAQQTQERRPSGAADI</sequence>
<dbReference type="InterPro" id="IPR008984">
    <property type="entry name" value="SMAD_FHA_dom_sf"/>
</dbReference>
<feature type="compositionally biased region" description="Low complexity" evidence="1">
    <location>
        <begin position="91"/>
        <end position="101"/>
    </location>
</feature>
<evidence type="ECO:0000313" key="2">
    <source>
        <dbReference type="EMBL" id="KIZ07361.1"/>
    </source>
</evidence>
<feature type="compositionally biased region" description="Low complexity" evidence="1">
    <location>
        <begin position="175"/>
        <end position="192"/>
    </location>
</feature>
<evidence type="ECO:0008006" key="4">
    <source>
        <dbReference type="Google" id="ProtNLM"/>
    </source>
</evidence>
<dbReference type="GeneID" id="25726705"/>
<protein>
    <recommendedName>
        <fullName evidence="4">FHA domain-containing protein</fullName>
    </recommendedName>
</protein>
<dbReference type="SUPFAM" id="SSF49879">
    <property type="entry name" value="SMAD/FHA domain"/>
    <property type="match status" value="1"/>
</dbReference>
<organism evidence="2 3">
    <name type="scientific">Monoraphidium neglectum</name>
    <dbReference type="NCBI Taxonomy" id="145388"/>
    <lineage>
        <taxon>Eukaryota</taxon>
        <taxon>Viridiplantae</taxon>
        <taxon>Chlorophyta</taxon>
        <taxon>core chlorophytes</taxon>
        <taxon>Chlorophyceae</taxon>
        <taxon>CS clade</taxon>
        <taxon>Sphaeropleales</taxon>
        <taxon>Selenastraceae</taxon>
        <taxon>Monoraphidium</taxon>
    </lineage>
</organism>
<dbReference type="AlphaFoldDB" id="A0A0D2NT23"/>
<keyword evidence="3" id="KW-1185">Reference proteome</keyword>
<feature type="region of interest" description="Disordered" evidence="1">
    <location>
        <begin position="80"/>
        <end position="121"/>
    </location>
</feature>
<accession>A0A0D2NT23</accession>
<evidence type="ECO:0000256" key="1">
    <source>
        <dbReference type="SAM" id="MobiDB-lite"/>
    </source>
</evidence>
<name>A0A0D2NT23_9CHLO</name>
<proteinExistence type="predicted"/>
<dbReference type="EMBL" id="KK100269">
    <property type="protein sequence ID" value="KIZ07361.1"/>
    <property type="molecule type" value="Genomic_DNA"/>
</dbReference>
<evidence type="ECO:0000313" key="3">
    <source>
        <dbReference type="Proteomes" id="UP000054498"/>
    </source>
</evidence>
<feature type="region of interest" description="Disordered" evidence="1">
    <location>
        <begin position="156"/>
        <end position="233"/>
    </location>
</feature>
<dbReference type="KEGG" id="mng:MNEG_0587"/>
<dbReference type="Proteomes" id="UP000054498">
    <property type="component" value="Unassembled WGS sequence"/>
</dbReference>
<gene>
    <name evidence="2" type="ORF">MNEG_0587</name>
</gene>